<protein>
    <submittedName>
        <fullName evidence="4">T9SS type A sorting domain-containing protein</fullName>
    </submittedName>
</protein>
<dbReference type="Proteomes" id="UP001230035">
    <property type="component" value="Unassembled WGS sequence"/>
</dbReference>
<evidence type="ECO:0000256" key="2">
    <source>
        <dbReference type="SAM" id="SignalP"/>
    </source>
</evidence>
<evidence type="ECO:0000259" key="3">
    <source>
        <dbReference type="Pfam" id="PF18962"/>
    </source>
</evidence>
<evidence type="ECO:0000313" key="4">
    <source>
        <dbReference type="EMBL" id="MDI9257089.1"/>
    </source>
</evidence>
<feature type="domain" description="Secretion system C-terminal sorting" evidence="3">
    <location>
        <begin position="173"/>
        <end position="237"/>
    </location>
</feature>
<accession>A0ABT6XR05</accession>
<organism evidence="4 5">
    <name type="scientific">Flavobacterium sedimenticola</name>
    <dbReference type="NCBI Taxonomy" id="3043286"/>
    <lineage>
        <taxon>Bacteria</taxon>
        <taxon>Pseudomonadati</taxon>
        <taxon>Bacteroidota</taxon>
        <taxon>Flavobacteriia</taxon>
        <taxon>Flavobacteriales</taxon>
        <taxon>Flavobacteriaceae</taxon>
        <taxon>Flavobacterium</taxon>
    </lineage>
</organism>
<gene>
    <name evidence="4" type="ORF">QHT84_06645</name>
</gene>
<dbReference type="EMBL" id="JASGBP010000003">
    <property type="protein sequence ID" value="MDI9257089.1"/>
    <property type="molecule type" value="Genomic_DNA"/>
</dbReference>
<feature type="signal peptide" evidence="2">
    <location>
        <begin position="1"/>
        <end position="18"/>
    </location>
</feature>
<dbReference type="InterPro" id="IPR026444">
    <property type="entry name" value="Secre_tail"/>
</dbReference>
<feature type="chain" id="PRO_5046076543" evidence="2">
    <location>
        <begin position="19"/>
        <end position="244"/>
    </location>
</feature>
<dbReference type="NCBIfam" id="TIGR04183">
    <property type="entry name" value="Por_Secre_tail"/>
    <property type="match status" value="1"/>
</dbReference>
<evidence type="ECO:0000256" key="1">
    <source>
        <dbReference type="ARBA" id="ARBA00022729"/>
    </source>
</evidence>
<comment type="caution">
    <text evidence="4">The sequence shown here is derived from an EMBL/GenBank/DDBJ whole genome shotgun (WGS) entry which is preliminary data.</text>
</comment>
<proteinExistence type="predicted"/>
<evidence type="ECO:0000313" key="5">
    <source>
        <dbReference type="Proteomes" id="UP001230035"/>
    </source>
</evidence>
<reference evidence="4 5" key="1">
    <citation type="submission" date="2023-05" db="EMBL/GenBank/DDBJ databases">
        <title>Flavobacterium sedimenti sp. nov., isolated from the sediment.</title>
        <authorList>
            <person name="Wu N."/>
        </authorList>
    </citation>
    <scope>NUCLEOTIDE SEQUENCE [LARGE SCALE GENOMIC DNA]</scope>
    <source>
        <strain evidence="4 5">YZ-48</strain>
    </source>
</reference>
<name>A0ABT6XR05_9FLAO</name>
<keyword evidence="1 2" id="KW-0732">Signal</keyword>
<keyword evidence="5" id="KW-1185">Reference proteome</keyword>
<dbReference type="Pfam" id="PF18962">
    <property type="entry name" value="Por_Secre_tail"/>
    <property type="match status" value="1"/>
</dbReference>
<sequence length="244" mass="26150">MKKLYTFLFLLTTVGLYAQTGSLCTDPIIISSLPYSTTDNTANYGDNYDPPTSTPISCGAGTSGNYYLGGNDVVYAYTPAVSGTISIQLPSMVGWSGLFVFTSCAGIGLAPYACNCSSAAGNRTINDMAVTAGQMYYIVISSWPAPQTVAYTLNVTQTSLDNSEVNLTKSVALYPNPVRNELFLETDVLIKKVSIISVNGQRLATQWLNSNSINVEGLSAGFYILEMTTEEGIPVRKNFIKAAN</sequence>
<dbReference type="RefSeq" id="WP_283238774.1">
    <property type="nucleotide sequence ID" value="NZ_JASGBP010000003.1"/>
</dbReference>